<dbReference type="eggNOG" id="COG4191">
    <property type="taxonomic scope" value="Bacteria"/>
</dbReference>
<dbReference type="Gene3D" id="3.30.565.10">
    <property type="entry name" value="Histidine kinase-like ATPase, C-terminal domain"/>
    <property type="match status" value="1"/>
</dbReference>
<dbReference type="PANTHER" id="PTHR43065:SF42">
    <property type="entry name" value="TWO-COMPONENT SENSOR PPRA"/>
    <property type="match status" value="1"/>
</dbReference>
<protein>
    <recommendedName>
        <fullName evidence="2">histidine kinase</fullName>
        <ecNumber evidence="2">2.7.13.3</ecNumber>
    </recommendedName>
</protein>
<feature type="region of interest" description="Disordered" evidence="7">
    <location>
        <begin position="1"/>
        <end position="26"/>
    </location>
</feature>
<dbReference type="PROSITE" id="PS50109">
    <property type="entry name" value="HIS_KIN"/>
    <property type="match status" value="1"/>
</dbReference>
<dbReference type="SMART" id="SM00387">
    <property type="entry name" value="HATPase_c"/>
    <property type="match status" value="1"/>
</dbReference>
<dbReference type="KEGG" id="cpc:Cpar_1365"/>
<evidence type="ECO:0000259" key="8">
    <source>
        <dbReference type="PROSITE" id="PS50109"/>
    </source>
</evidence>
<dbReference type="GO" id="GO:0000155">
    <property type="term" value="F:phosphorelay sensor kinase activity"/>
    <property type="evidence" value="ECO:0007669"/>
    <property type="project" value="InterPro"/>
</dbReference>
<dbReference type="STRING" id="517417.Cpar_1365"/>
<evidence type="ECO:0000256" key="5">
    <source>
        <dbReference type="ARBA" id="ARBA00022777"/>
    </source>
</evidence>
<dbReference type="InterPro" id="IPR003661">
    <property type="entry name" value="HisK_dim/P_dom"/>
</dbReference>
<dbReference type="Pfam" id="PF13185">
    <property type="entry name" value="GAF_2"/>
    <property type="match status" value="1"/>
</dbReference>
<feature type="domain" description="Histidine kinase" evidence="8">
    <location>
        <begin position="332"/>
        <end position="556"/>
    </location>
</feature>
<sequence length="694" mass="77488">MPKDKLNCNAEKSTQQAETSDSSSTVTPQSETFFLKAFENHSAVMLLIDAESGHIIDANQAATEFYGWPIEQLKSKNINEIDAPSWTRNKSWLLELATQERGRFASMHRCANGMLQYVEVSFGTTKLQAKTVLHFIMQENGERQYFEALTKFRHQLLELAEHASTEELLNFTINEAERLTGSTLGFFNFISEDHKIFRHACSTLAKTDNCGHAKPPIEIDPELLADVISQKKVVINNDHASIKHCNSNIASHQEAKRELIVPIIRNDKLMATLELANKPTDYDEKDSTLVSMLTGVAWDIIARKHAEESEQKMLKAIQHTQNMDSIGRLAGGIAHDINNGLAVILGHTEIVLEQVSPKGTITENLQHIKNSTVKAANLIQQLLAFARKQTIHPKILELDATLLTKLPYLRKLIGEQLNLEWHPDSHDAKILIDPLQLDQIMISLCENARDAITDTGTVRIETATVRVKPSDCYSDHPCQTPGLFAMISVIDTGCGMDEKVMSQIFDPFFTTKDVGKGSGLGLSTVYGIVKQNKGYLNCQSNPGNGSRFTIYLPVVENKIEPDKKITPKDVASPDDKQTILVVDDNGTILYIVKTVLEKNNYRVLSTTSAQEAINIVTNSETRVDLLLTDVVMPEMSGQELSKKLISILPHLKTIFMSGFSKDLTNLNELAENERFISKPFKMREFTATIKAMLS</sequence>
<evidence type="ECO:0000256" key="7">
    <source>
        <dbReference type="SAM" id="MobiDB-lite"/>
    </source>
</evidence>
<dbReference type="PANTHER" id="PTHR43065">
    <property type="entry name" value="SENSOR HISTIDINE KINASE"/>
    <property type="match status" value="1"/>
</dbReference>
<dbReference type="InterPro" id="IPR029016">
    <property type="entry name" value="GAF-like_dom_sf"/>
</dbReference>
<evidence type="ECO:0000259" key="10">
    <source>
        <dbReference type="PROSITE" id="PS50112"/>
    </source>
</evidence>
<evidence type="ECO:0000256" key="1">
    <source>
        <dbReference type="ARBA" id="ARBA00000085"/>
    </source>
</evidence>
<dbReference type="InterPro" id="IPR011006">
    <property type="entry name" value="CheY-like_superfamily"/>
</dbReference>
<accession>B3QPB4</accession>
<evidence type="ECO:0000256" key="3">
    <source>
        <dbReference type="ARBA" id="ARBA00022553"/>
    </source>
</evidence>
<evidence type="ECO:0000256" key="2">
    <source>
        <dbReference type="ARBA" id="ARBA00012438"/>
    </source>
</evidence>
<dbReference type="InterPro" id="IPR036097">
    <property type="entry name" value="HisK_dim/P_sf"/>
</dbReference>
<gene>
    <name evidence="11" type="ordered locus">Cpar_1365</name>
</gene>
<dbReference type="SUPFAM" id="SSF52172">
    <property type="entry name" value="CheY-like"/>
    <property type="match status" value="1"/>
</dbReference>
<dbReference type="PROSITE" id="PS50112">
    <property type="entry name" value="PAS"/>
    <property type="match status" value="1"/>
</dbReference>
<dbReference type="Pfam" id="PF13188">
    <property type="entry name" value="PAS_8"/>
    <property type="match status" value="1"/>
</dbReference>
<dbReference type="Gene3D" id="3.30.450.20">
    <property type="entry name" value="PAS domain"/>
    <property type="match status" value="1"/>
</dbReference>
<dbReference type="SUPFAM" id="SSF55781">
    <property type="entry name" value="GAF domain-like"/>
    <property type="match status" value="1"/>
</dbReference>
<dbReference type="Pfam" id="PF00512">
    <property type="entry name" value="HisKA"/>
    <property type="match status" value="1"/>
</dbReference>
<dbReference type="eggNOG" id="COG0745">
    <property type="taxonomic scope" value="Bacteria"/>
</dbReference>
<dbReference type="InterPro" id="IPR004358">
    <property type="entry name" value="Sig_transdc_His_kin-like_C"/>
</dbReference>
<dbReference type="Pfam" id="PF00072">
    <property type="entry name" value="Response_reg"/>
    <property type="match status" value="1"/>
</dbReference>
<dbReference type="RefSeq" id="WP_012502600.1">
    <property type="nucleotide sequence ID" value="NC_011027.1"/>
</dbReference>
<dbReference type="InterPro" id="IPR005467">
    <property type="entry name" value="His_kinase_dom"/>
</dbReference>
<dbReference type="EMBL" id="CP001099">
    <property type="protein sequence ID" value="ACF11767.1"/>
    <property type="molecule type" value="Genomic_DNA"/>
</dbReference>
<dbReference type="Gene3D" id="3.30.450.40">
    <property type="match status" value="1"/>
</dbReference>
<dbReference type="Gene3D" id="1.10.287.130">
    <property type="match status" value="1"/>
</dbReference>
<keyword evidence="12" id="KW-1185">Reference proteome</keyword>
<dbReference type="NCBIfam" id="TIGR00229">
    <property type="entry name" value="sensory_box"/>
    <property type="match status" value="1"/>
</dbReference>
<keyword evidence="3 6" id="KW-0597">Phosphoprotein</keyword>
<evidence type="ECO:0000313" key="12">
    <source>
        <dbReference type="Proteomes" id="UP000008811"/>
    </source>
</evidence>
<dbReference type="PROSITE" id="PS50110">
    <property type="entry name" value="RESPONSE_REGULATORY"/>
    <property type="match status" value="1"/>
</dbReference>
<feature type="domain" description="Response regulatory" evidence="9">
    <location>
        <begin position="578"/>
        <end position="693"/>
    </location>
</feature>
<dbReference type="PRINTS" id="PR00344">
    <property type="entry name" value="BCTRLSENSOR"/>
</dbReference>
<dbReference type="SMART" id="SM00388">
    <property type="entry name" value="HisKA"/>
    <property type="match status" value="1"/>
</dbReference>
<dbReference type="Gene3D" id="3.40.50.2300">
    <property type="match status" value="1"/>
</dbReference>
<feature type="modified residue" description="4-aspartylphosphate" evidence="6">
    <location>
        <position position="629"/>
    </location>
</feature>
<dbReference type="InterPro" id="IPR003018">
    <property type="entry name" value="GAF"/>
</dbReference>
<dbReference type="HOGENOM" id="CLU_000445_114_51_10"/>
<dbReference type="SUPFAM" id="SSF47384">
    <property type="entry name" value="Homodimeric domain of signal transducing histidine kinase"/>
    <property type="match status" value="1"/>
</dbReference>
<evidence type="ECO:0000259" key="9">
    <source>
        <dbReference type="PROSITE" id="PS50110"/>
    </source>
</evidence>
<dbReference type="InterPro" id="IPR035965">
    <property type="entry name" value="PAS-like_dom_sf"/>
</dbReference>
<dbReference type="AlphaFoldDB" id="B3QPB4"/>
<feature type="compositionally biased region" description="Polar residues" evidence="7">
    <location>
        <begin position="10"/>
        <end position="26"/>
    </location>
</feature>
<dbReference type="InterPro" id="IPR003594">
    <property type="entry name" value="HATPase_dom"/>
</dbReference>
<dbReference type="InterPro" id="IPR001789">
    <property type="entry name" value="Sig_transdc_resp-reg_receiver"/>
</dbReference>
<organism evidence="11 12">
    <name type="scientific">Chlorobaculum parvum (strain DSM 263 / NCIMB 8327)</name>
    <name type="common">Chlorobium vibrioforme subsp. thiosulfatophilum</name>
    <dbReference type="NCBI Taxonomy" id="517417"/>
    <lineage>
        <taxon>Bacteria</taxon>
        <taxon>Pseudomonadati</taxon>
        <taxon>Chlorobiota</taxon>
        <taxon>Chlorobiia</taxon>
        <taxon>Chlorobiales</taxon>
        <taxon>Chlorobiaceae</taxon>
        <taxon>Chlorobaculum</taxon>
    </lineage>
</organism>
<dbReference type="Proteomes" id="UP000008811">
    <property type="component" value="Chromosome"/>
</dbReference>
<keyword evidence="4" id="KW-0808">Transferase</keyword>
<dbReference type="InterPro" id="IPR036890">
    <property type="entry name" value="HATPase_C_sf"/>
</dbReference>
<evidence type="ECO:0000256" key="4">
    <source>
        <dbReference type="ARBA" id="ARBA00022679"/>
    </source>
</evidence>
<dbReference type="SUPFAM" id="SSF55874">
    <property type="entry name" value="ATPase domain of HSP90 chaperone/DNA topoisomerase II/histidine kinase"/>
    <property type="match status" value="1"/>
</dbReference>
<evidence type="ECO:0000313" key="11">
    <source>
        <dbReference type="EMBL" id="ACF11767.1"/>
    </source>
</evidence>
<dbReference type="SMART" id="SM00448">
    <property type="entry name" value="REC"/>
    <property type="match status" value="1"/>
</dbReference>
<comment type="catalytic activity">
    <reaction evidence="1">
        <text>ATP + protein L-histidine = ADP + protein N-phospho-L-histidine.</text>
        <dbReference type="EC" id="2.7.13.3"/>
    </reaction>
</comment>
<name>B3QPB4_CHLP8</name>
<dbReference type="SUPFAM" id="SSF55785">
    <property type="entry name" value="PYP-like sensor domain (PAS domain)"/>
    <property type="match status" value="1"/>
</dbReference>
<reference evidence="11" key="1">
    <citation type="submission" date="2008-06" db="EMBL/GenBank/DDBJ databases">
        <title>Complete sequence of Chlorobaculum parvum NCIB 8327.</title>
        <authorList>
            <consortium name="US DOE Joint Genome Institute"/>
            <person name="Lucas S."/>
            <person name="Copeland A."/>
            <person name="Lapidus A."/>
            <person name="Glavina del Rio T."/>
            <person name="Dalin E."/>
            <person name="Tice H."/>
            <person name="Bruce D."/>
            <person name="Goodwin L."/>
            <person name="Pitluck S."/>
            <person name="Schmutz J."/>
            <person name="Larimer F."/>
            <person name="Land M."/>
            <person name="Hauser L."/>
            <person name="Kyrpides N."/>
            <person name="Mikhailova N."/>
            <person name="Zhao F."/>
            <person name="Li T."/>
            <person name="Liu Z."/>
            <person name="Overmann J."/>
            <person name="Bryant D.A."/>
            <person name="Richardson P."/>
        </authorList>
    </citation>
    <scope>NUCLEOTIDE SEQUENCE [LARGE SCALE GENOMIC DNA]</scope>
    <source>
        <strain evidence="11">NCIB 8327</strain>
    </source>
</reference>
<dbReference type="InterPro" id="IPR000014">
    <property type="entry name" value="PAS"/>
</dbReference>
<evidence type="ECO:0000256" key="6">
    <source>
        <dbReference type="PROSITE-ProRule" id="PRU00169"/>
    </source>
</evidence>
<dbReference type="EC" id="2.7.13.3" evidence="2"/>
<dbReference type="OrthoDB" id="9783713at2"/>
<dbReference type="CDD" id="cd00082">
    <property type="entry name" value="HisKA"/>
    <property type="match status" value="1"/>
</dbReference>
<feature type="domain" description="PAS" evidence="10">
    <location>
        <begin position="30"/>
        <end position="77"/>
    </location>
</feature>
<dbReference type="Pfam" id="PF02518">
    <property type="entry name" value="HATPase_c"/>
    <property type="match status" value="1"/>
</dbReference>
<proteinExistence type="predicted"/>
<keyword evidence="5 11" id="KW-0418">Kinase</keyword>